<name>A0A1P8WNG3_9PLAN</name>
<dbReference type="OrthoDB" id="272105at2"/>
<gene>
    <name evidence="1" type="ORF">Fuma_05247</name>
</gene>
<dbReference type="InterPro" id="IPR032675">
    <property type="entry name" value="LRR_dom_sf"/>
</dbReference>
<organism evidence="1 2">
    <name type="scientific">Fuerstiella marisgermanici</name>
    <dbReference type="NCBI Taxonomy" id="1891926"/>
    <lineage>
        <taxon>Bacteria</taxon>
        <taxon>Pseudomonadati</taxon>
        <taxon>Planctomycetota</taxon>
        <taxon>Planctomycetia</taxon>
        <taxon>Planctomycetales</taxon>
        <taxon>Planctomycetaceae</taxon>
        <taxon>Fuerstiella</taxon>
    </lineage>
</organism>
<dbReference type="RefSeq" id="WP_145944387.1">
    <property type="nucleotide sequence ID" value="NZ_CP017641.1"/>
</dbReference>
<dbReference type="Pfam" id="PF13516">
    <property type="entry name" value="LRR_6"/>
    <property type="match status" value="2"/>
</dbReference>
<dbReference type="InterPro" id="IPR001611">
    <property type="entry name" value="Leu-rich_rpt"/>
</dbReference>
<sequence>MSANTRPVIYGLLTILAGTVAWNLDLFPAFGGSAIRIASIMGDTFKAQHEANNNGEVIRFSVHSAAFGDDECKQLLALTGLRSLDLSGTTITDKGLETLAKLPHLEALRLDDMRLTSTGLKALSQCESLRELTLAGSEFGEVTVDGIGGIQMVETLDLSDCGVTDASAVGLANLNRLQRLYLGRTQITGKGLQQLAAMPDLTLLNLASLDLGEGRASAHFGQFRLARQVSIG</sequence>
<dbReference type="GO" id="GO:0019005">
    <property type="term" value="C:SCF ubiquitin ligase complex"/>
    <property type="evidence" value="ECO:0007669"/>
    <property type="project" value="TreeGrafter"/>
</dbReference>
<dbReference type="SUPFAM" id="SSF52047">
    <property type="entry name" value="RNI-like"/>
    <property type="match status" value="1"/>
</dbReference>
<reference evidence="1 2" key="1">
    <citation type="journal article" date="2016" name="Front. Microbiol.">
        <title>Fuerstia marisgermanicae gen. nov., sp. nov., an Unusual Member of the Phylum Planctomycetes from the German Wadden Sea.</title>
        <authorList>
            <person name="Kohn T."/>
            <person name="Heuer A."/>
            <person name="Jogler M."/>
            <person name="Vollmers J."/>
            <person name="Boedeker C."/>
            <person name="Bunk B."/>
            <person name="Rast P."/>
            <person name="Borchert D."/>
            <person name="Glockner I."/>
            <person name="Freese H.M."/>
            <person name="Klenk H.P."/>
            <person name="Overmann J."/>
            <person name="Kaster A.K."/>
            <person name="Rohde M."/>
            <person name="Wiegand S."/>
            <person name="Jogler C."/>
        </authorList>
    </citation>
    <scope>NUCLEOTIDE SEQUENCE [LARGE SCALE GENOMIC DNA]</scope>
    <source>
        <strain evidence="1 2">NH11</strain>
    </source>
</reference>
<evidence type="ECO:0000313" key="1">
    <source>
        <dbReference type="EMBL" id="APZ95588.1"/>
    </source>
</evidence>
<dbReference type="AlphaFoldDB" id="A0A1P8WNG3"/>
<dbReference type="Gene3D" id="3.80.10.10">
    <property type="entry name" value="Ribonuclease Inhibitor"/>
    <property type="match status" value="1"/>
</dbReference>
<dbReference type="EMBL" id="CP017641">
    <property type="protein sequence ID" value="APZ95588.1"/>
    <property type="molecule type" value="Genomic_DNA"/>
</dbReference>
<dbReference type="GO" id="GO:0031146">
    <property type="term" value="P:SCF-dependent proteasomal ubiquitin-dependent protein catabolic process"/>
    <property type="evidence" value="ECO:0007669"/>
    <property type="project" value="TreeGrafter"/>
</dbReference>
<accession>A0A1P8WNG3</accession>
<dbReference type="KEGG" id="fmr:Fuma_05247"/>
<proteinExistence type="predicted"/>
<dbReference type="Proteomes" id="UP000187735">
    <property type="component" value="Chromosome"/>
</dbReference>
<keyword evidence="2" id="KW-1185">Reference proteome</keyword>
<dbReference type="PANTHER" id="PTHR13318">
    <property type="entry name" value="PARTNER OF PAIRED, ISOFORM B-RELATED"/>
    <property type="match status" value="1"/>
</dbReference>
<evidence type="ECO:0000313" key="2">
    <source>
        <dbReference type="Proteomes" id="UP000187735"/>
    </source>
</evidence>
<protein>
    <submittedName>
        <fullName evidence="1">Ran GTPase-activating protein (RanGAP) involved in mRNA processing and transport</fullName>
    </submittedName>
</protein>
<dbReference type="STRING" id="1891926.Fuma_05247"/>